<gene>
    <name evidence="5" type="ORF">KFL_004700120</name>
</gene>
<dbReference type="Pfam" id="PF03959">
    <property type="entry name" value="FSH1"/>
    <property type="match status" value="2"/>
</dbReference>
<proteinExistence type="predicted"/>
<feature type="compositionally biased region" description="Basic and acidic residues" evidence="3">
    <location>
        <begin position="406"/>
        <end position="424"/>
    </location>
</feature>
<feature type="compositionally biased region" description="Basic and acidic residues" evidence="3">
    <location>
        <begin position="512"/>
        <end position="535"/>
    </location>
</feature>
<dbReference type="Gene3D" id="3.40.250.10">
    <property type="entry name" value="Rhodanese-like domain"/>
    <property type="match status" value="1"/>
</dbReference>
<dbReference type="InterPro" id="IPR011011">
    <property type="entry name" value="Znf_FYVE_PHD"/>
</dbReference>
<dbReference type="InterPro" id="IPR005645">
    <property type="entry name" value="FSH-like_dom"/>
</dbReference>
<dbReference type="InterPro" id="IPR040503">
    <property type="entry name" value="TRHO_N"/>
</dbReference>
<feature type="compositionally biased region" description="Polar residues" evidence="3">
    <location>
        <begin position="372"/>
        <end position="387"/>
    </location>
</feature>
<evidence type="ECO:0000256" key="3">
    <source>
        <dbReference type="SAM" id="MobiDB-lite"/>
    </source>
</evidence>
<reference evidence="5 6" key="1">
    <citation type="journal article" date="2014" name="Nat. Commun.">
        <title>Klebsormidium flaccidum genome reveals primary factors for plant terrestrial adaptation.</title>
        <authorList>
            <person name="Hori K."/>
            <person name="Maruyama F."/>
            <person name="Fujisawa T."/>
            <person name="Togashi T."/>
            <person name="Yamamoto N."/>
            <person name="Seo M."/>
            <person name="Sato S."/>
            <person name="Yamada T."/>
            <person name="Mori H."/>
            <person name="Tajima N."/>
            <person name="Moriyama T."/>
            <person name="Ikeuchi M."/>
            <person name="Watanabe M."/>
            <person name="Wada H."/>
            <person name="Kobayashi K."/>
            <person name="Saito M."/>
            <person name="Masuda T."/>
            <person name="Sasaki-Sekimoto Y."/>
            <person name="Mashiguchi K."/>
            <person name="Awai K."/>
            <person name="Shimojima M."/>
            <person name="Masuda S."/>
            <person name="Iwai M."/>
            <person name="Nobusawa T."/>
            <person name="Narise T."/>
            <person name="Kondo S."/>
            <person name="Saito H."/>
            <person name="Sato R."/>
            <person name="Murakawa M."/>
            <person name="Ihara Y."/>
            <person name="Oshima-Yamada Y."/>
            <person name="Ohtaka K."/>
            <person name="Satoh M."/>
            <person name="Sonobe K."/>
            <person name="Ishii M."/>
            <person name="Ohtani R."/>
            <person name="Kanamori-Sato M."/>
            <person name="Honoki R."/>
            <person name="Miyazaki D."/>
            <person name="Mochizuki H."/>
            <person name="Umetsu J."/>
            <person name="Higashi K."/>
            <person name="Shibata D."/>
            <person name="Kamiya Y."/>
            <person name="Sato N."/>
            <person name="Nakamura Y."/>
            <person name="Tabata S."/>
            <person name="Ida S."/>
            <person name="Kurokawa K."/>
            <person name="Ohta H."/>
        </authorList>
    </citation>
    <scope>NUCLEOTIDE SEQUENCE [LARGE SCALE GENOMIC DNA]</scope>
    <source>
        <strain evidence="5 6">NIES-2285</strain>
    </source>
</reference>
<sequence>MPPCDESGISGGKDGVLLYYKYVPISDVPLIVKWYEDLCTSLGLVGRIRVSPEGVNVTIGGSTVALEEHIEQVCSHPSLGSCDFKVAHCVEPLLANPVLVQECGFESLSVRAVKEVVSLGNVASHATSAVAGTHLSPTDFHQHLLAAATRQAEDVGRPSGGVVVLDARNVYETRIGRFQQLPGVEFCDPRIRQFSDLPAWLDANEDRLLNKHVYMYCTGGVRCERASAYLRVKGPGFRNVYQLSGGIQRYLEAFPEGGLFAGKNFVFDPRVAVGSTNKRKVGRCLLCQSPFDDYSPRCRCSQCRLLVLVCGDCRERTESAAYVCELCQDAGAETRAAFGNESGVRVSELGKEQVTGSEVGDASLGDDPSAVGTGSETEVLETGTSDADGQKGRVIDSSVESGTDAFSDRVSGRETGSHGEEALSRRSAPQRRLRVLCLHGFRQTGRGLKGRLAAFQRHLGDLLELVFVDGPFELPCVYYPKELGGGIAGSGEGEESAKSSTGGAGGFGVEGACERTRGVDRAERGAEGRVREREVSPQTEVASGERECSTGKATSFAGLSSDPPAFHSVVRVSGSTELNKQASKGPFPKFAWLVSPEQLLEIERSGDSSGPVKETAVPDTLGDDVDTRTFAETAAVEIRLEDSTAEKGKAFGRSEEADQRAGNANWRPASARFGPLQYLTQTAGWETSLAHLRRLVSEHGPFDGVLGFSQGAAVAAALCRCTTTADGFGDKNESTFRFAVLCSGFPSPAEGTQGVGPQRIDLPSLHVFGSVKGNDRQIAAAESERLAEQFEPRPRVIVRHSAGHIIPVSRSHVNQYRSFFLKAL</sequence>
<keyword evidence="1" id="KW-0863">Zinc-finger</keyword>
<evidence type="ECO:0000259" key="4">
    <source>
        <dbReference type="PROSITE" id="PS50206"/>
    </source>
</evidence>
<dbReference type="SUPFAM" id="SSF57903">
    <property type="entry name" value="FYVE/PHD zinc finger"/>
    <property type="match status" value="1"/>
</dbReference>
<organism evidence="5 6">
    <name type="scientific">Klebsormidium nitens</name>
    <name type="common">Green alga</name>
    <name type="synonym">Ulothrix nitens</name>
    <dbReference type="NCBI Taxonomy" id="105231"/>
    <lineage>
        <taxon>Eukaryota</taxon>
        <taxon>Viridiplantae</taxon>
        <taxon>Streptophyta</taxon>
        <taxon>Klebsormidiophyceae</taxon>
        <taxon>Klebsormidiales</taxon>
        <taxon>Klebsormidiaceae</taxon>
        <taxon>Klebsormidium</taxon>
    </lineage>
</organism>
<dbReference type="Pfam" id="PF12368">
    <property type="entry name" value="Rhodanese_C"/>
    <property type="match status" value="1"/>
</dbReference>
<dbReference type="STRING" id="105231.A0A1Y1IDD8"/>
<feature type="region of interest" description="Disordered" evidence="3">
    <location>
        <begin position="489"/>
        <end position="560"/>
    </location>
</feature>
<dbReference type="SUPFAM" id="SSF53474">
    <property type="entry name" value="alpha/beta-Hydrolases"/>
    <property type="match status" value="1"/>
</dbReference>
<dbReference type="SUPFAM" id="SSF52821">
    <property type="entry name" value="Rhodanese/Cell cycle control phosphatase"/>
    <property type="match status" value="1"/>
</dbReference>
<dbReference type="Gene3D" id="3.30.70.100">
    <property type="match status" value="1"/>
</dbReference>
<protein>
    <recommendedName>
        <fullName evidence="4">Rhodanese domain-containing protein</fullName>
    </recommendedName>
</protein>
<dbReference type="PANTHER" id="PTHR43268:SF6">
    <property type="entry name" value="THIOSULFATE SULFURTRANSFERASE_RHODANESE-LIKE DOMAIN-CONTAINING PROTEIN 2"/>
    <property type="match status" value="1"/>
</dbReference>
<accession>A0A1Y1IDD8</accession>
<keyword evidence="2" id="KW-0862">Zinc</keyword>
<dbReference type="InterPro" id="IPR001763">
    <property type="entry name" value="Rhodanese-like_dom"/>
</dbReference>
<dbReference type="OrthoDB" id="25002at2759"/>
<dbReference type="EMBL" id="DF237419">
    <property type="protein sequence ID" value="GAQ88930.1"/>
    <property type="molecule type" value="Genomic_DNA"/>
</dbReference>
<dbReference type="SMART" id="SM00450">
    <property type="entry name" value="RHOD"/>
    <property type="match status" value="1"/>
</dbReference>
<dbReference type="OMA" id="RCSYCRM"/>
<feature type="domain" description="Rhodanese" evidence="4">
    <location>
        <begin position="158"/>
        <end position="259"/>
    </location>
</feature>
<evidence type="ECO:0000313" key="6">
    <source>
        <dbReference type="Proteomes" id="UP000054558"/>
    </source>
</evidence>
<dbReference type="Pfam" id="PF17773">
    <property type="entry name" value="UPF0176_N"/>
    <property type="match status" value="1"/>
</dbReference>
<dbReference type="Proteomes" id="UP000054558">
    <property type="component" value="Unassembled WGS sequence"/>
</dbReference>
<evidence type="ECO:0000256" key="1">
    <source>
        <dbReference type="ARBA" id="ARBA00022771"/>
    </source>
</evidence>
<dbReference type="PROSITE" id="PS50206">
    <property type="entry name" value="RHODANESE_3"/>
    <property type="match status" value="1"/>
</dbReference>
<evidence type="ECO:0000313" key="5">
    <source>
        <dbReference type="EMBL" id="GAQ88930.1"/>
    </source>
</evidence>
<dbReference type="GO" id="GO:0008270">
    <property type="term" value="F:zinc ion binding"/>
    <property type="evidence" value="ECO:0007669"/>
    <property type="project" value="UniProtKB-KW"/>
</dbReference>
<dbReference type="PANTHER" id="PTHR43268">
    <property type="entry name" value="THIOSULFATE SULFURTRANSFERASE/RHODANESE-LIKE DOMAIN-CONTAINING PROTEIN 2"/>
    <property type="match status" value="1"/>
</dbReference>
<name>A0A1Y1IDD8_KLENI</name>
<keyword evidence="6" id="KW-1185">Reference proteome</keyword>
<dbReference type="InterPro" id="IPR036873">
    <property type="entry name" value="Rhodanese-like_dom_sf"/>
</dbReference>
<dbReference type="Pfam" id="PF00581">
    <property type="entry name" value="Rhodanese"/>
    <property type="match status" value="1"/>
</dbReference>
<evidence type="ECO:0000256" key="2">
    <source>
        <dbReference type="ARBA" id="ARBA00022833"/>
    </source>
</evidence>
<feature type="region of interest" description="Disordered" evidence="3">
    <location>
        <begin position="349"/>
        <end position="427"/>
    </location>
</feature>
<dbReference type="Gene3D" id="3.40.50.1820">
    <property type="entry name" value="alpha/beta hydrolase"/>
    <property type="match status" value="2"/>
</dbReference>
<dbReference type="InterPro" id="IPR022111">
    <property type="entry name" value="Rhodanese_C"/>
</dbReference>
<dbReference type="AlphaFoldDB" id="A0A1Y1IDD8"/>
<feature type="region of interest" description="Disordered" evidence="3">
    <location>
        <begin position="603"/>
        <end position="624"/>
    </location>
</feature>
<keyword evidence="1" id="KW-0479">Metal-binding</keyword>
<dbReference type="InterPro" id="IPR029058">
    <property type="entry name" value="AB_hydrolase_fold"/>
</dbReference>
<dbReference type="InterPro" id="IPR020936">
    <property type="entry name" value="TrhO"/>
</dbReference>